<evidence type="ECO:0000259" key="7">
    <source>
        <dbReference type="PROSITE" id="PS50850"/>
    </source>
</evidence>
<feature type="transmembrane region" description="Helical" evidence="6">
    <location>
        <begin position="375"/>
        <end position="395"/>
    </location>
</feature>
<feature type="transmembrane region" description="Helical" evidence="6">
    <location>
        <begin position="110"/>
        <end position="129"/>
    </location>
</feature>
<evidence type="ECO:0000313" key="8">
    <source>
        <dbReference type="EMBL" id="TDC62327.1"/>
    </source>
</evidence>
<dbReference type="GO" id="GO:0022857">
    <property type="term" value="F:transmembrane transporter activity"/>
    <property type="evidence" value="ECO:0007669"/>
    <property type="project" value="InterPro"/>
</dbReference>
<protein>
    <submittedName>
        <fullName evidence="8">MFS transporter</fullName>
    </submittedName>
</protein>
<dbReference type="AlphaFoldDB" id="A0A4R4SFZ1"/>
<dbReference type="OrthoDB" id="783189at2"/>
<dbReference type="SUPFAM" id="SSF103473">
    <property type="entry name" value="MFS general substrate transporter"/>
    <property type="match status" value="1"/>
</dbReference>
<dbReference type="InterPro" id="IPR020846">
    <property type="entry name" value="MFS_dom"/>
</dbReference>
<feature type="transmembrane region" description="Helical" evidence="6">
    <location>
        <begin position="141"/>
        <end position="159"/>
    </location>
</feature>
<feature type="transmembrane region" description="Helical" evidence="6">
    <location>
        <begin position="407"/>
        <end position="429"/>
    </location>
</feature>
<feature type="transmembrane region" description="Helical" evidence="6">
    <location>
        <begin position="345"/>
        <end position="363"/>
    </location>
</feature>
<feature type="transmembrane region" description="Helical" evidence="6">
    <location>
        <begin position="314"/>
        <end position="333"/>
    </location>
</feature>
<feature type="domain" description="Major facilitator superfamily (MFS) profile" evidence="7">
    <location>
        <begin position="13"/>
        <end position="472"/>
    </location>
</feature>
<evidence type="ECO:0000256" key="6">
    <source>
        <dbReference type="SAM" id="Phobius"/>
    </source>
</evidence>
<name>A0A4R4SFZ1_9ACTN</name>
<comment type="subcellular location">
    <subcellularLocation>
        <location evidence="1">Cell membrane</location>
        <topology evidence="1">Multi-pass membrane protein</topology>
    </subcellularLocation>
</comment>
<evidence type="ECO:0000256" key="2">
    <source>
        <dbReference type="ARBA" id="ARBA00022692"/>
    </source>
</evidence>
<feature type="transmembrane region" description="Helical" evidence="6">
    <location>
        <begin position="47"/>
        <end position="67"/>
    </location>
</feature>
<feature type="transmembrane region" description="Helical" evidence="6">
    <location>
        <begin position="441"/>
        <end position="462"/>
    </location>
</feature>
<feature type="transmembrane region" description="Helical" evidence="6">
    <location>
        <begin position="79"/>
        <end position="98"/>
    </location>
</feature>
<evidence type="ECO:0000256" key="3">
    <source>
        <dbReference type="ARBA" id="ARBA00022989"/>
    </source>
</evidence>
<feature type="transmembrane region" description="Helical" evidence="6">
    <location>
        <begin position="12"/>
        <end position="35"/>
    </location>
</feature>
<evidence type="ECO:0000313" key="9">
    <source>
        <dbReference type="Proteomes" id="UP000295345"/>
    </source>
</evidence>
<feature type="non-terminal residue" evidence="8">
    <location>
        <position position="499"/>
    </location>
</feature>
<feature type="transmembrane region" description="Helical" evidence="6">
    <location>
        <begin position="278"/>
        <end position="299"/>
    </location>
</feature>
<keyword evidence="5" id="KW-0046">Antibiotic resistance</keyword>
<dbReference type="PROSITE" id="PS50850">
    <property type="entry name" value="MFS"/>
    <property type="match status" value="1"/>
</dbReference>
<dbReference type="Gene3D" id="1.20.1720.10">
    <property type="entry name" value="Multidrug resistance protein D"/>
    <property type="match status" value="1"/>
</dbReference>
<feature type="transmembrane region" description="Helical" evidence="6">
    <location>
        <begin position="204"/>
        <end position="224"/>
    </location>
</feature>
<feature type="transmembrane region" description="Helical" evidence="6">
    <location>
        <begin position="230"/>
        <end position="250"/>
    </location>
</feature>
<evidence type="ECO:0000256" key="1">
    <source>
        <dbReference type="ARBA" id="ARBA00004651"/>
    </source>
</evidence>
<keyword evidence="3 6" id="KW-1133">Transmembrane helix</keyword>
<dbReference type="PANTHER" id="PTHR42718">
    <property type="entry name" value="MAJOR FACILITATOR SUPERFAMILY MULTIDRUG TRANSPORTER MFSC"/>
    <property type="match status" value="1"/>
</dbReference>
<reference evidence="8 9" key="1">
    <citation type="submission" date="2019-03" db="EMBL/GenBank/DDBJ databases">
        <title>Draft genome sequences of novel Actinobacteria.</title>
        <authorList>
            <person name="Sahin N."/>
            <person name="Ay H."/>
            <person name="Saygin H."/>
        </authorList>
    </citation>
    <scope>NUCLEOTIDE SEQUENCE [LARGE SCALE GENOMIC DNA]</scope>
    <source>
        <strain evidence="8 9">DSM 41900</strain>
    </source>
</reference>
<dbReference type="CDD" id="cd17321">
    <property type="entry name" value="MFS_MMR_MDR_like"/>
    <property type="match status" value="1"/>
</dbReference>
<dbReference type="RefSeq" id="WP_132822072.1">
    <property type="nucleotide sequence ID" value="NZ_SMKI01000660.1"/>
</dbReference>
<proteinExistence type="predicted"/>
<keyword evidence="9" id="KW-1185">Reference proteome</keyword>
<sequence length="499" mass="50562">MSSPPAGKTRTLALTAILLAAFIDLIDVTILTVTLPSIQADLDASPAQLQWMLSAYTLALGTGLISGARLGDIAGHRRVFVVGVLGFTAASAICALALNPGMLIASRVAQGLFAAAMIPQVLAQIQLLYAPHERGGPMAGFASLTGLAATLGPILGPLLTEADLAGTGWRLVFWVNVPLGLATAYASLRLLPESRAETAPRLDVPGVLVSSAGLLLLLYPLIAASDEAHWPGWATGCVLAGIAVLAVFAATQRRAERAGGSPLIALSLLRHRSLSGGLLVQLLFFVPVMGFFMVLMQFLQVGVAMSPTEAGLTLVPWSIAVAVFAGVGAAVLLPRIGRLTVQAGLVALALAMLLMAGTAAGATGDTGFLDLLPSVALGGAGMGLVVAPIIQLTLADVPPEHAGSGSALFNTVTQLAAAIGVAVMGTFFFSGIRDGAPDVTTIGAAFHDTLWLGAALLADSAVTSSRIRSGRGIAATRANWPAYTSNSAVSGSASAGSGT</sequence>
<accession>A0A4R4SFZ1</accession>
<dbReference type="GO" id="GO:0005886">
    <property type="term" value="C:plasma membrane"/>
    <property type="evidence" value="ECO:0007669"/>
    <property type="project" value="UniProtKB-SubCell"/>
</dbReference>
<dbReference type="GO" id="GO:0046677">
    <property type="term" value="P:response to antibiotic"/>
    <property type="evidence" value="ECO:0007669"/>
    <property type="project" value="UniProtKB-KW"/>
</dbReference>
<dbReference type="PANTHER" id="PTHR42718:SF39">
    <property type="entry name" value="ACTINORHODIN TRANSPORTER-RELATED"/>
    <property type="match status" value="1"/>
</dbReference>
<organism evidence="8 9">
    <name type="scientific">Streptomyces hainanensis</name>
    <dbReference type="NCBI Taxonomy" id="402648"/>
    <lineage>
        <taxon>Bacteria</taxon>
        <taxon>Bacillati</taxon>
        <taxon>Actinomycetota</taxon>
        <taxon>Actinomycetes</taxon>
        <taxon>Kitasatosporales</taxon>
        <taxon>Streptomycetaceae</taxon>
        <taxon>Streptomyces</taxon>
    </lineage>
</organism>
<dbReference type="Proteomes" id="UP000295345">
    <property type="component" value="Unassembled WGS sequence"/>
</dbReference>
<keyword evidence="2 6" id="KW-0812">Transmembrane</keyword>
<dbReference type="EMBL" id="SMKI01000660">
    <property type="protein sequence ID" value="TDC62327.1"/>
    <property type="molecule type" value="Genomic_DNA"/>
</dbReference>
<gene>
    <name evidence="8" type="ORF">E1283_34255</name>
</gene>
<evidence type="ECO:0000256" key="5">
    <source>
        <dbReference type="ARBA" id="ARBA00023251"/>
    </source>
</evidence>
<keyword evidence="4 6" id="KW-0472">Membrane</keyword>
<comment type="caution">
    <text evidence="8">The sequence shown here is derived from an EMBL/GenBank/DDBJ whole genome shotgun (WGS) entry which is preliminary data.</text>
</comment>
<dbReference type="InterPro" id="IPR036259">
    <property type="entry name" value="MFS_trans_sf"/>
</dbReference>
<feature type="transmembrane region" description="Helical" evidence="6">
    <location>
        <begin position="171"/>
        <end position="192"/>
    </location>
</feature>
<dbReference type="InterPro" id="IPR011701">
    <property type="entry name" value="MFS"/>
</dbReference>
<evidence type="ECO:0000256" key="4">
    <source>
        <dbReference type="ARBA" id="ARBA00023136"/>
    </source>
</evidence>
<dbReference type="Gene3D" id="1.20.1250.20">
    <property type="entry name" value="MFS general substrate transporter like domains"/>
    <property type="match status" value="1"/>
</dbReference>
<dbReference type="Pfam" id="PF07690">
    <property type="entry name" value="MFS_1"/>
    <property type="match status" value="1"/>
</dbReference>